<dbReference type="Gene3D" id="3.40.630.30">
    <property type="match status" value="1"/>
</dbReference>
<organism evidence="1">
    <name type="scientific">marine sediment metagenome</name>
    <dbReference type="NCBI Taxonomy" id="412755"/>
    <lineage>
        <taxon>unclassified sequences</taxon>
        <taxon>metagenomes</taxon>
        <taxon>ecological metagenomes</taxon>
    </lineage>
</organism>
<dbReference type="PROSITE" id="PS51187">
    <property type="entry name" value="AUTOINDUCER_SYNTH_2"/>
    <property type="match status" value="1"/>
</dbReference>
<dbReference type="InterPro" id="IPR001690">
    <property type="entry name" value="Autoind_synthase"/>
</dbReference>
<evidence type="ECO:0000313" key="1">
    <source>
        <dbReference type="EMBL" id="KKN93817.1"/>
    </source>
</evidence>
<dbReference type="InterPro" id="IPR016181">
    <property type="entry name" value="Acyl_CoA_acyltransferase"/>
</dbReference>
<dbReference type="Pfam" id="PF00765">
    <property type="entry name" value="Autoind_synth"/>
    <property type="match status" value="1"/>
</dbReference>
<evidence type="ECO:0008006" key="2">
    <source>
        <dbReference type="Google" id="ProtNLM"/>
    </source>
</evidence>
<reference evidence="1" key="1">
    <citation type="journal article" date="2015" name="Nature">
        <title>Complex archaea that bridge the gap between prokaryotes and eukaryotes.</title>
        <authorList>
            <person name="Spang A."/>
            <person name="Saw J.H."/>
            <person name="Jorgensen S.L."/>
            <person name="Zaremba-Niedzwiedzka K."/>
            <person name="Martijn J."/>
            <person name="Lind A.E."/>
            <person name="van Eijk R."/>
            <person name="Schleper C."/>
            <person name="Guy L."/>
            <person name="Ettema T.J."/>
        </authorList>
    </citation>
    <scope>NUCLEOTIDE SEQUENCE</scope>
</reference>
<accession>A0A0F9V2A6</accession>
<dbReference type="EMBL" id="LAZR01000083">
    <property type="protein sequence ID" value="KKN93817.1"/>
    <property type="molecule type" value="Genomic_DNA"/>
</dbReference>
<proteinExistence type="predicted"/>
<comment type="caution">
    <text evidence="1">The sequence shown here is derived from an EMBL/GenBank/DDBJ whole genome shotgun (WGS) entry which is preliminary data.</text>
</comment>
<dbReference type="SUPFAM" id="SSF55729">
    <property type="entry name" value="Acyl-CoA N-acyltransferases (Nat)"/>
    <property type="match status" value="1"/>
</dbReference>
<protein>
    <recommendedName>
        <fullName evidence="2">Acyl-homoserine-lactone synthase</fullName>
    </recommendedName>
</protein>
<dbReference type="GO" id="GO:0016740">
    <property type="term" value="F:transferase activity"/>
    <property type="evidence" value="ECO:0007669"/>
    <property type="project" value="InterPro"/>
</dbReference>
<gene>
    <name evidence="1" type="ORF">LCGC14_0193140</name>
</gene>
<sequence length="245" mass="27883">MGAKKAKSSFSSPDEVKPLTLDHHEYHLEYPLCDCHLTQAFELRAKVFCSELGWVGHAGLLREVDAFDDSVWHLGVLAQGKLAAYLRVHPYWAPWMIDSVFSDIAPTGCSLRRPGACEVSRLAVAPAFRRFAFSDDQTATSLILKLLYTFCALNQIDKVYMIGTSRLLRALRLHGLPCHPRTWDRHQSDRDAPIFATLDWDEFRSSSDPLIAKRRAGFLVMMKQAKFAHKEKLERTSQCHCQVHL</sequence>
<name>A0A0F9V2A6_9ZZZZ</name>
<dbReference type="AlphaFoldDB" id="A0A0F9V2A6"/>